<name>A0ABX4R4F4_9PROT</name>
<dbReference type="EMBL" id="PGTS01000007">
    <property type="protein sequence ID" value="PKR47843.1"/>
    <property type="molecule type" value="Genomic_DNA"/>
</dbReference>
<reference evidence="1 2" key="1">
    <citation type="submission" date="2017-11" db="EMBL/GenBank/DDBJ databases">
        <title>Biodiversity and function of Thalassospira species in the particle-attached aromatic-hydrocarbon-degrading consortia from the surface seawater of the China South Sea.</title>
        <authorList>
            <person name="Dong C."/>
            <person name="Liu R."/>
            <person name="Shao Z."/>
        </authorList>
    </citation>
    <scope>NUCLEOTIDE SEQUENCE [LARGE SCALE GENOMIC DNA]</scope>
    <source>
        <strain evidence="1 2">139Z-12</strain>
    </source>
</reference>
<gene>
    <name evidence="1" type="ORF">CU041_17320</name>
</gene>
<dbReference type="Proteomes" id="UP000233365">
    <property type="component" value="Unassembled WGS sequence"/>
</dbReference>
<proteinExistence type="predicted"/>
<comment type="caution">
    <text evidence="1">The sequence shown here is derived from an EMBL/GenBank/DDBJ whole genome shotgun (WGS) entry which is preliminary data.</text>
</comment>
<protein>
    <submittedName>
        <fullName evidence="1">Uncharacterized protein</fullName>
    </submittedName>
</protein>
<accession>A0ABX4R4F4</accession>
<dbReference type="RefSeq" id="WP_101247855.1">
    <property type="nucleotide sequence ID" value="NZ_JAJGNS010000003.1"/>
</dbReference>
<sequence>MGTPEKFTEAMFANYRAAKAELGYNATYFLKMLNDRKGVGTARALLASPRHHDGYTELYKLQRLDLSVEALVLNEEWRDLFLPEELDIARNRLREAGCDETGRSLKSKP</sequence>
<keyword evidence="2" id="KW-1185">Reference proteome</keyword>
<evidence type="ECO:0000313" key="2">
    <source>
        <dbReference type="Proteomes" id="UP000233365"/>
    </source>
</evidence>
<evidence type="ECO:0000313" key="1">
    <source>
        <dbReference type="EMBL" id="PKR47843.1"/>
    </source>
</evidence>
<organism evidence="1 2">
    <name type="scientific">Thalassospira povalilytica</name>
    <dbReference type="NCBI Taxonomy" id="732237"/>
    <lineage>
        <taxon>Bacteria</taxon>
        <taxon>Pseudomonadati</taxon>
        <taxon>Pseudomonadota</taxon>
        <taxon>Alphaproteobacteria</taxon>
        <taxon>Rhodospirillales</taxon>
        <taxon>Thalassospiraceae</taxon>
        <taxon>Thalassospira</taxon>
    </lineage>
</organism>